<reference evidence="6 7" key="1">
    <citation type="submission" date="2013-08" db="EMBL/GenBank/DDBJ databases">
        <title>The genome sequence of Skermanella stibiiresistens.</title>
        <authorList>
            <person name="Zhu W."/>
            <person name="Wang G."/>
        </authorList>
    </citation>
    <scope>NUCLEOTIDE SEQUENCE [LARGE SCALE GENOMIC DNA]</scope>
    <source>
        <strain evidence="6 7">SB22</strain>
    </source>
</reference>
<evidence type="ECO:0000313" key="7">
    <source>
        <dbReference type="Proteomes" id="UP000019486"/>
    </source>
</evidence>
<dbReference type="PROSITE" id="PS50850">
    <property type="entry name" value="MFS"/>
    <property type="match status" value="1"/>
</dbReference>
<feature type="transmembrane region" description="Helical" evidence="4">
    <location>
        <begin position="244"/>
        <end position="266"/>
    </location>
</feature>
<dbReference type="EMBL" id="AVFL01000014">
    <property type="protein sequence ID" value="EWY39095.1"/>
    <property type="molecule type" value="Genomic_DNA"/>
</dbReference>
<keyword evidence="7" id="KW-1185">Reference proteome</keyword>
<dbReference type="Pfam" id="PF07690">
    <property type="entry name" value="MFS_1"/>
    <property type="match status" value="1"/>
</dbReference>
<dbReference type="STRING" id="1385369.N825_08815"/>
<evidence type="ECO:0000259" key="5">
    <source>
        <dbReference type="PROSITE" id="PS50850"/>
    </source>
</evidence>
<evidence type="ECO:0000256" key="2">
    <source>
        <dbReference type="ARBA" id="ARBA00022989"/>
    </source>
</evidence>
<feature type="transmembrane region" description="Helical" evidence="4">
    <location>
        <begin position="304"/>
        <end position="326"/>
    </location>
</feature>
<evidence type="ECO:0000313" key="6">
    <source>
        <dbReference type="EMBL" id="EWY39095.1"/>
    </source>
</evidence>
<sequence length="399" mass="41113">MSSPPRLPVVLATVTLVQALGTMGMLSFSVIAPSAARSLGVGAELVGFQISLAYVAATLCSAPSGTVVRRWGAVRVSQAALLFCGAGTAVAATGHLALAAVGSILIGVGYGLTNPSASHLLFRFTPPHRRNLVFSIKQTGVPLGGIAAGLLLPRVTEASGWPVALLTVSVAAVALAVALSLVRPRWDADRQPGLELRADMTEGPRMVWREKPLRFLSVTAFCFSGLQLCLVTFLVTLLVTELGYSLIFAGTVAAVAQAAGAVGRIVWGWIADRLNNALAVLIMVAITSGLACGFTAVVDPSWPIPLVLVLFVGFGLSAIGWNGVFLAEVARLAPLGTVGTATGGALAFTFAGVALGPTVFAGLYTVVGSYTTMFIFPGLMMLVSLGLLQAARVEAAARR</sequence>
<evidence type="ECO:0000256" key="3">
    <source>
        <dbReference type="ARBA" id="ARBA00023136"/>
    </source>
</evidence>
<dbReference type="SUPFAM" id="SSF103473">
    <property type="entry name" value="MFS general substrate transporter"/>
    <property type="match status" value="1"/>
</dbReference>
<evidence type="ECO:0000256" key="1">
    <source>
        <dbReference type="ARBA" id="ARBA00022692"/>
    </source>
</evidence>
<feature type="transmembrane region" description="Helical" evidence="4">
    <location>
        <begin position="278"/>
        <end position="298"/>
    </location>
</feature>
<dbReference type="RefSeq" id="WP_051512595.1">
    <property type="nucleotide sequence ID" value="NZ_AVFL01000014.1"/>
</dbReference>
<dbReference type="Gene3D" id="1.20.1250.20">
    <property type="entry name" value="MFS general substrate transporter like domains"/>
    <property type="match status" value="2"/>
</dbReference>
<keyword evidence="1 4" id="KW-0812">Transmembrane</keyword>
<feature type="transmembrane region" description="Helical" evidence="4">
    <location>
        <begin position="215"/>
        <end position="238"/>
    </location>
</feature>
<dbReference type="PANTHER" id="PTHR23527:SF1">
    <property type="entry name" value="BLL3282 PROTEIN"/>
    <property type="match status" value="1"/>
</dbReference>
<keyword evidence="3 4" id="KW-0472">Membrane</keyword>
<dbReference type="InterPro" id="IPR036259">
    <property type="entry name" value="MFS_trans_sf"/>
</dbReference>
<feature type="transmembrane region" description="Helical" evidence="4">
    <location>
        <begin position="338"/>
        <end position="364"/>
    </location>
</feature>
<feature type="domain" description="Major facilitator superfamily (MFS) profile" evidence="5">
    <location>
        <begin position="7"/>
        <end position="396"/>
    </location>
</feature>
<feature type="transmembrane region" description="Helical" evidence="4">
    <location>
        <begin position="80"/>
        <end position="112"/>
    </location>
</feature>
<evidence type="ECO:0000256" key="4">
    <source>
        <dbReference type="SAM" id="Phobius"/>
    </source>
</evidence>
<protein>
    <recommendedName>
        <fullName evidence="5">Major facilitator superfamily (MFS) profile domain-containing protein</fullName>
    </recommendedName>
</protein>
<keyword evidence="2 4" id="KW-1133">Transmembrane helix</keyword>
<proteinExistence type="predicted"/>
<feature type="transmembrane region" description="Helical" evidence="4">
    <location>
        <begin position="161"/>
        <end position="182"/>
    </location>
</feature>
<feature type="transmembrane region" description="Helical" evidence="4">
    <location>
        <begin position="48"/>
        <end position="68"/>
    </location>
</feature>
<comment type="caution">
    <text evidence="6">The sequence shown here is derived from an EMBL/GenBank/DDBJ whole genome shotgun (WGS) entry which is preliminary data.</text>
</comment>
<dbReference type="Proteomes" id="UP000019486">
    <property type="component" value="Unassembled WGS sequence"/>
</dbReference>
<gene>
    <name evidence="6" type="ORF">N825_08815</name>
</gene>
<accession>W9GYT1</accession>
<name>W9GYT1_9PROT</name>
<dbReference type="InterPro" id="IPR020846">
    <property type="entry name" value="MFS_dom"/>
</dbReference>
<dbReference type="InterPro" id="IPR011701">
    <property type="entry name" value="MFS"/>
</dbReference>
<dbReference type="AlphaFoldDB" id="W9GYT1"/>
<dbReference type="OrthoDB" id="7488909at2"/>
<dbReference type="PANTHER" id="PTHR23527">
    <property type="entry name" value="BLL3282 PROTEIN"/>
    <property type="match status" value="1"/>
</dbReference>
<dbReference type="InterPro" id="IPR052952">
    <property type="entry name" value="MFS-Transporter"/>
</dbReference>
<organism evidence="6 7">
    <name type="scientific">Skermanella stibiiresistens SB22</name>
    <dbReference type="NCBI Taxonomy" id="1385369"/>
    <lineage>
        <taxon>Bacteria</taxon>
        <taxon>Pseudomonadati</taxon>
        <taxon>Pseudomonadota</taxon>
        <taxon>Alphaproteobacteria</taxon>
        <taxon>Rhodospirillales</taxon>
        <taxon>Azospirillaceae</taxon>
        <taxon>Skermanella</taxon>
    </lineage>
</organism>
<feature type="transmembrane region" description="Helical" evidence="4">
    <location>
        <begin position="370"/>
        <end position="391"/>
    </location>
</feature>
<dbReference type="GO" id="GO:0022857">
    <property type="term" value="F:transmembrane transporter activity"/>
    <property type="evidence" value="ECO:0007669"/>
    <property type="project" value="InterPro"/>
</dbReference>